<evidence type="ECO:0000313" key="5">
    <source>
        <dbReference type="Proteomes" id="UP000321797"/>
    </source>
</evidence>
<organism evidence="4 5">
    <name type="scientific">Mycolicibacter arupensis</name>
    <dbReference type="NCBI Taxonomy" id="342002"/>
    <lineage>
        <taxon>Bacteria</taxon>
        <taxon>Bacillati</taxon>
        <taxon>Actinomycetota</taxon>
        <taxon>Actinomycetes</taxon>
        <taxon>Mycobacteriales</taxon>
        <taxon>Mycobacteriaceae</taxon>
        <taxon>Mycolicibacter</taxon>
    </lineage>
</organism>
<dbReference type="PANTHER" id="PTHR37489">
    <property type="entry name" value="DUF3500 DOMAIN-CONTAINING PROTEIN"/>
    <property type="match status" value="1"/>
</dbReference>
<dbReference type="Gene3D" id="3.30.9.10">
    <property type="entry name" value="D-Amino Acid Oxidase, subunit A, domain 2"/>
    <property type="match status" value="1"/>
</dbReference>
<feature type="compositionally biased region" description="Polar residues" evidence="1">
    <location>
        <begin position="965"/>
        <end position="974"/>
    </location>
</feature>
<dbReference type="RefSeq" id="WP_276759241.1">
    <property type="nucleotide sequence ID" value="NZ_SSGD01000022.1"/>
</dbReference>
<evidence type="ECO:0000259" key="3">
    <source>
        <dbReference type="Pfam" id="PF01494"/>
    </source>
</evidence>
<dbReference type="InterPro" id="IPR002938">
    <property type="entry name" value="FAD-bd"/>
</dbReference>
<feature type="region of interest" description="Disordered" evidence="1">
    <location>
        <begin position="954"/>
        <end position="974"/>
    </location>
</feature>
<dbReference type="SUPFAM" id="SSF51905">
    <property type="entry name" value="FAD/NAD(P)-binding domain"/>
    <property type="match status" value="1"/>
</dbReference>
<protein>
    <submittedName>
        <fullName evidence="4">FAD-dependent oxidoreductase</fullName>
    </submittedName>
</protein>
<keyword evidence="2" id="KW-0472">Membrane</keyword>
<proteinExistence type="predicted"/>
<dbReference type="Gene3D" id="3.40.30.120">
    <property type="match status" value="1"/>
</dbReference>
<dbReference type="Pfam" id="PF21274">
    <property type="entry name" value="Rng_hyd_C"/>
    <property type="match status" value="1"/>
</dbReference>
<sequence length="974" mass="105785">MAATDVQERVPVVVAGGGIVGVTLALLLARRGVATVVLERDEQPRTLPRAHAVNPRTIEILRELSVDVDALRAISAPAELTSEVRFVTTLSGVCFGSLRYERQGDDIGTLAATGTLNIPQPELESVLFDRAAAEPLIDLRRGHEWVSAQQSDGQVTSTVHGPGGLYRVTSPFLVACDGAGSTVRAALGVPMSGVADIASAVSMTFAADLTEVVRTRPGVLNWVLAPSLKGTLLAYQPAGLWTYNVALPPGRVDMSGFTPELALGHIRAALGPGAEHIAVEVIACTPWTLNAEVAQNYRIGNIFLAGDAAHRFPPTGGLGLNTGLQDAHNLAWKLSAVLGGWAPSSLLNTYQAERQQVARRNADQSLTNLGAIRALDIFNPVAQDDSAAAAFTADPANAEVIAEVIERQRPHFDSVALQLGFSYDPDEPGITDVTDFQPRAITGRRLPHGWLDAGGSRTAVLDLVESAAFTVLLLDSATAPAINPRYPVTVVRLDRDAPDVADWIKAVELTDVTALLIRPDGHILAVAHQPAELAGFEPAIHRLLDGPAADESTPCAPPPEGFRRHLYPPNHPRLAGLDHYDAAGYTDAMCHAPLLGDALKWWKQLFESGTFHGITTDGTRRDGLYPLGGHEGAPTGEALTAANALIEAVSETDRQRLVHPLNSKVWRAWMNPEFYLNRFGLRLEEHDDAIRARAHALIRSSVSAQGYELIRNIMATNGFLGELVRLPRLLNENSYNINIFGTPSADEPWGWNLYGHHLCLNCLFIGDQQVFTPIFLGAEPNEIDTGVHAGTVLFTEHQQGGLDLIRALPAELADQAILYRAKRDPAMPAGRVHPADELHLAGMFQDNREIPYEGLNLADCPDHLREATLELVEVFLRYQPDGPRNARLNSVREHLDQTWFCWIGGTDDSSPFYYRIQSPVILIEFDHHAGVFLSNSEPERFHIHTVVRTPNGNDYGAELVRRRTGSPQSLDGPQ</sequence>
<dbReference type="Pfam" id="PF01494">
    <property type="entry name" value="FAD_binding_3"/>
    <property type="match status" value="1"/>
</dbReference>
<comment type="caution">
    <text evidence="4">The sequence shown here is derived from an EMBL/GenBank/DDBJ whole genome shotgun (WGS) entry which is preliminary data.</text>
</comment>
<dbReference type="GO" id="GO:0071949">
    <property type="term" value="F:FAD binding"/>
    <property type="evidence" value="ECO:0007669"/>
    <property type="project" value="InterPro"/>
</dbReference>
<evidence type="ECO:0000256" key="2">
    <source>
        <dbReference type="SAM" id="Phobius"/>
    </source>
</evidence>
<evidence type="ECO:0000313" key="4">
    <source>
        <dbReference type="EMBL" id="TXI58757.1"/>
    </source>
</evidence>
<keyword evidence="2" id="KW-1133">Transmembrane helix</keyword>
<reference evidence="4 5" key="1">
    <citation type="submission" date="2018-09" db="EMBL/GenBank/DDBJ databases">
        <title>Metagenome Assembled Genomes from an Advanced Water Purification Facility.</title>
        <authorList>
            <person name="Stamps B.W."/>
            <person name="Spear J.R."/>
        </authorList>
    </citation>
    <scope>NUCLEOTIDE SEQUENCE [LARGE SCALE GENOMIC DNA]</scope>
    <source>
        <strain evidence="4">Bin_29_2</strain>
    </source>
</reference>
<dbReference type="Pfam" id="PF12006">
    <property type="entry name" value="DUF3500"/>
    <property type="match status" value="1"/>
</dbReference>
<dbReference type="Proteomes" id="UP000321797">
    <property type="component" value="Unassembled WGS sequence"/>
</dbReference>
<dbReference type="EMBL" id="SSGD01000022">
    <property type="protein sequence ID" value="TXI58757.1"/>
    <property type="molecule type" value="Genomic_DNA"/>
</dbReference>
<gene>
    <name evidence="4" type="ORF">E6Q54_04790</name>
</gene>
<dbReference type="PRINTS" id="PR00420">
    <property type="entry name" value="RNGMNOXGNASE"/>
</dbReference>
<dbReference type="Gene3D" id="3.50.50.60">
    <property type="entry name" value="FAD/NAD(P)-binding domain"/>
    <property type="match status" value="1"/>
</dbReference>
<dbReference type="InterPro" id="IPR036188">
    <property type="entry name" value="FAD/NAD-bd_sf"/>
</dbReference>
<feature type="transmembrane region" description="Helical" evidence="2">
    <location>
        <begin position="12"/>
        <end position="29"/>
    </location>
</feature>
<keyword evidence="2" id="KW-0812">Transmembrane</keyword>
<dbReference type="PANTHER" id="PTHR37489:SF1">
    <property type="entry name" value="DUF3500 DOMAIN-CONTAINING PROTEIN"/>
    <property type="match status" value="1"/>
</dbReference>
<feature type="domain" description="FAD-binding" evidence="3">
    <location>
        <begin position="10"/>
        <end position="364"/>
    </location>
</feature>
<name>A0A5C7YB12_9MYCO</name>
<dbReference type="AlphaFoldDB" id="A0A5C7YB12"/>
<dbReference type="InterPro" id="IPR021889">
    <property type="entry name" value="DUF3500"/>
</dbReference>
<accession>A0A5C7YB12</accession>
<evidence type="ECO:0000256" key="1">
    <source>
        <dbReference type="SAM" id="MobiDB-lite"/>
    </source>
</evidence>